<dbReference type="InterPro" id="IPR051681">
    <property type="entry name" value="Ser/Thr_Kinases-Pseudokinases"/>
</dbReference>
<comment type="caution">
    <text evidence="4">The sequence shown here is derived from an EMBL/GenBank/DDBJ whole genome shotgun (WGS) entry which is preliminary data.</text>
</comment>
<dbReference type="InterPro" id="IPR008271">
    <property type="entry name" value="Ser/Thr_kinase_AS"/>
</dbReference>
<reference evidence="4 5" key="1">
    <citation type="journal article" date="2014" name="Genome Biol. Evol.">
        <title>The secreted proteins of Achlya hypogyna and Thraustotheca clavata identify the ancestral oomycete secretome and reveal gene acquisitions by horizontal gene transfer.</title>
        <authorList>
            <person name="Misner I."/>
            <person name="Blouin N."/>
            <person name="Leonard G."/>
            <person name="Richards T.A."/>
            <person name="Lane C.E."/>
        </authorList>
    </citation>
    <scope>NUCLEOTIDE SEQUENCE [LARGE SCALE GENOMIC DNA]</scope>
    <source>
        <strain evidence="4 5">ATCC 48635</strain>
    </source>
</reference>
<dbReference type="Gene3D" id="1.10.510.10">
    <property type="entry name" value="Transferase(Phosphotransferase) domain 1"/>
    <property type="match status" value="2"/>
</dbReference>
<dbReference type="InterPro" id="IPR000719">
    <property type="entry name" value="Prot_kinase_dom"/>
</dbReference>
<evidence type="ECO:0000313" key="4">
    <source>
        <dbReference type="EMBL" id="OQR91521.1"/>
    </source>
</evidence>
<name>A0A1V9Z0Q0_ACHHY</name>
<feature type="compositionally biased region" description="Basic residues" evidence="1">
    <location>
        <begin position="46"/>
        <end position="56"/>
    </location>
</feature>
<keyword evidence="2" id="KW-0472">Membrane</keyword>
<dbReference type="Gene3D" id="3.30.200.20">
    <property type="entry name" value="Phosphorylase Kinase, domain 1"/>
    <property type="match status" value="1"/>
</dbReference>
<dbReference type="PANTHER" id="PTHR44329">
    <property type="entry name" value="SERINE/THREONINE-PROTEIN KINASE TNNI3K-RELATED"/>
    <property type="match status" value="1"/>
</dbReference>
<dbReference type="AlphaFoldDB" id="A0A1V9Z0Q0"/>
<dbReference type="CDD" id="cd13999">
    <property type="entry name" value="STKc_MAP3K-like"/>
    <property type="match status" value="2"/>
</dbReference>
<feature type="domain" description="Protein kinase" evidence="3">
    <location>
        <begin position="556"/>
        <end position="824"/>
    </location>
</feature>
<dbReference type="Pfam" id="PF07714">
    <property type="entry name" value="PK_Tyr_Ser-Thr"/>
    <property type="match status" value="2"/>
</dbReference>
<keyword evidence="5" id="KW-1185">Reference proteome</keyword>
<gene>
    <name evidence="4" type="ORF">ACHHYP_04603</name>
</gene>
<organism evidence="4 5">
    <name type="scientific">Achlya hypogyna</name>
    <name type="common">Oomycete</name>
    <name type="synonym">Protoachlya hypogyna</name>
    <dbReference type="NCBI Taxonomy" id="1202772"/>
    <lineage>
        <taxon>Eukaryota</taxon>
        <taxon>Sar</taxon>
        <taxon>Stramenopiles</taxon>
        <taxon>Oomycota</taxon>
        <taxon>Saprolegniomycetes</taxon>
        <taxon>Saprolegniales</taxon>
        <taxon>Achlyaceae</taxon>
        <taxon>Achlya</taxon>
    </lineage>
</organism>
<dbReference type="PROSITE" id="PS50011">
    <property type="entry name" value="PROTEIN_KINASE_DOM"/>
    <property type="match status" value="2"/>
</dbReference>
<dbReference type="InterPro" id="IPR011009">
    <property type="entry name" value="Kinase-like_dom_sf"/>
</dbReference>
<keyword evidence="4" id="KW-0418">Kinase</keyword>
<dbReference type="PANTHER" id="PTHR44329:SF214">
    <property type="entry name" value="PROTEIN KINASE DOMAIN-CONTAINING PROTEIN"/>
    <property type="match status" value="1"/>
</dbReference>
<dbReference type="InterPro" id="IPR001245">
    <property type="entry name" value="Ser-Thr/Tyr_kinase_cat_dom"/>
</dbReference>
<dbReference type="GO" id="GO:0004674">
    <property type="term" value="F:protein serine/threonine kinase activity"/>
    <property type="evidence" value="ECO:0007669"/>
    <property type="project" value="TreeGrafter"/>
</dbReference>
<feature type="region of interest" description="Disordered" evidence="1">
    <location>
        <begin position="46"/>
        <end position="69"/>
    </location>
</feature>
<dbReference type="OrthoDB" id="4062651at2759"/>
<proteinExistence type="predicted"/>
<dbReference type="PROSITE" id="PS00108">
    <property type="entry name" value="PROTEIN_KINASE_ST"/>
    <property type="match status" value="2"/>
</dbReference>
<feature type="transmembrane region" description="Helical" evidence="2">
    <location>
        <begin position="20"/>
        <end position="39"/>
    </location>
</feature>
<dbReference type="SUPFAM" id="SSF56112">
    <property type="entry name" value="Protein kinase-like (PK-like)"/>
    <property type="match status" value="2"/>
</dbReference>
<dbReference type="GO" id="GO:0005524">
    <property type="term" value="F:ATP binding"/>
    <property type="evidence" value="ECO:0007669"/>
    <property type="project" value="InterPro"/>
</dbReference>
<keyword evidence="4" id="KW-0808">Transferase</keyword>
<evidence type="ECO:0000313" key="5">
    <source>
        <dbReference type="Proteomes" id="UP000243579"/>
    </source>
</evidence>
<accession>A0A1V9Z0Q0</accession>
<dbReference type="EMBL" id="JNBR01000520">
    <property type="protein sequence ID" value="OQR91521.1"/>
    <property type="molecule type" value="Genomic_DNA"/>
</dbReference>
<dbReference type="STRING" id="1202772.A0A1V9Z0Q0"/>
<evidence type="ECO:0000259" key="3">
    <source>
        <dbReference type="PROSITE" id="PS50011"/>
    </source>
</evidence>
<feature type="transmembrane region" description="Helical" evidence="2">
    <location>
        <begin position="443"/>
        <end position="464"/>
    </location>
</feature>
<evidence type="ECO:0000256" key="2">
    <source>
        <dbReference type="SAM" id="Phobius"/>
    </source>
</evidence>
<evidence type="ECO:0000256" key="1">
    <source>
        <dbReference type="SAM" id="MobiDB-lite"/>
    </source>
</evidence>
<keyword evidence="2" id="KW-0812">Transmembrane</keyword>
<dbReference type="SMART" id="SM00220">
    <property type="entry name" value="S_TKc"/>
    <property type="match status" value="2"/>
</dbReference>
<protein>
    <submittedName>
        <fullName evidence="4">Protein kinase</fullName>
    </submittedName>
</protein>
<dbReference type="Proteomes" id="UP000243579">
    <property type="component" value="Unassembled WGS sequence"/>
</dbReference>
<feature type="domain" description="Protein kinase" evidence="3">
    <location>
        <begin position="140"/>
        <end position="411"/>
    </location>
</feature>
<sequence length="829" mass="93580">MSSLRRLDGSSSGGGSSALNIALGTVTGVIVLVILILYCHQQRKSRQRREARRIRRQQQSQAKAGDGYMDADNRTINFRMMDQQPKAEGDDIYIMRGSEEADDYDGYRNNKPKAKKPVPKQAPFKMDQDLLDAKVDYSMIQYTRKLSKGAFGEVWLGQYQGRYVAIKQILEERKTDAKEIECFVAEIKLMANFKHPNIVDFLGFSWNPKDANLCALTEYMKNGDLFVYLQKRKATLTWKKDKVAIALDIAQALVYLHALTPKVIHRDLKSKNVLLDENCTAKLSDFGISRLRQLEETMTAGVGTALWAAPEVFLAKKYNDRADVYSLGVVLSELDTCAIPYADQAVGKNGKLDGMAVIKLVTQQKAKPTFSPSCPDVVRDLAFRCLDYEPENRPSAAEVVVLLKERVRPALEYEPAIIRQVAAVSTQAMTSHLRHLEVSSSDLNIILGVTAGVIFLAIVGWYIWHRRTREARREERYYGAAAPTNPPAAFRIRGDQPDDDDHRTFNFREEGGAKPYVLDSEDHDHKRVVTGKKGRDTLPFAMDQDLLDAKVDFHLIQYTRKLTKGAFGEVWLGQFKGRYVAIKQILEERKTDAKEIECFVAEIKLMLHLKHPNVLDFLGFSWNPRDGNLCFLTEYMKNGDLFYHLQKRKATLTWAQEKIQIALDIAQGLVYLHSLTPKIIHRDLKSKNVLLDANWTAKINDFGISRVRQFEETMTAGVGTALWAAPEVFMGKKYNDRADVYSLGVVLSELDTCAIPFADQAIGKNGKLDGMAVIKLVTQKRAKPTFSPDCPPAVLSLAMRCLDYEPELRPSAMEVVRLIQDEVLPALRA</sequence>
<keyword evidence="2" id="KW-1133">Transmembrane helix</keyword>